<feature type="transmembrane region" description="Helical" evidence="1">
    <location>
        <begin position="49"/>
        <end position="74"/>
    </location>
</feature>
<accession>A0ABV3X180</accession>
<keyword evidence="1" id="KW-0812">Transmembrane</keyword>
<protein>
    <recommendedName>
        <fullName evidence="4">Integron gene cassette protein</fullName>
    </recommendedName>
</protein>
<dbReference type="EMBL" id="JAZHFV010000021">
    <property type="protein sequence ID" value="MEX4010684.1"/>
    <property type="molecule type" value="Genomic_DNA"/>
</dbReference>
<sequence length="81" mass="8623">MKEIVARALGWGFAGLLVGPAAVYSLMLVVLYRDPRCAPGGAGVCQLDIWINLTLGAIFGFALFFGVTVIRGILRARRGDA</sequence>
<evidence type="ECO:0008006" key="4">
    <source>
        <dbReference type="Google" id="ProtNLM"/>
    </source>
</evidence>
<dbReference type="RefSeq" id="WP_368805334.1">
    <property type="nucleotide sequence ID" value="NZ_JAZHFV010000021.1"/>
</dbReference>
<name>A0ABV3X180_9HYPH</name>
<keyword evidence="1" id="KW-1133">Transmembrane helix</keyword>
<evidence type="ECO:0000313" key="2">
    <source>
        <dbReference type="EMBL" id="MEX4010684.1"/>
    </source>
</evidence>
<proteinExistence type="predicted"/>
<organism evidence="2 3">
    <name type="scientific">Neoaquamicrobium sediminum</name>
    <dbReference type="NCBI Taxonomy" id="1849104"/>
    <lineage>
        <taxon>Bacteria</taxon>
        <taxon>Pseudomonadati</taxon>
        <taxon>Pseudomonadota</taxon>
        <taxon>Alphaproteobacteria</taxon>
        <taxon>Hyphomicrobiales</taxon>
        <taxon>Phyllobacteriaceae</taxon>
        <taxon>Neoaquamicrobium</taxon>
    </lineage>
</organism>
<dbReference type="Proteomes" id="UP001559025">
    <property type="component" value="Unassembled WGS sequence"/>
</dbReference>
<evidence type="ECO:0000256" key="1">
    <source>
        <dbReference type="SAM" id="Phobius"/>
    </source>
</evidence>
<keyword evidence="3" id="KW-1185">Reference proteome</keyword>
<keyword evidence="1" id="KW-0472">Membrane</keyword>
<reference evidence="2 3" key="1">
    <citation type="submission" date="2024-01" db="EMBL/GenBank/DDBJ databases">
        <title>New evidence supports the origin of RcGTA from prophage.</title>
        <authorList>
            <person name="Xu Y."/>
            <person name="Liu B."/>
            <person name="Chen F."/>
        </authorList>
    </citation>
    <scope>NUCLEOTIDE SEQUENCE [LARGE SCALE GENOMIC DNA]</scope>
    <source>
        <strain evidence="2 3">CBW1107-2</strain>
    </source>
</reference>
<evidence type="ECO:0000313" key="3">
    <source>
        <dbReference type="Proteomes" id="UP001559025"/>
    </source>
</evidence>
<gene>
    <name evidence="2" type="ORF">V1479_25605</name>
</gene>
<comment type="caution">
    <text evidence="2">The sequence shown here is derived from an EMBL/GenBank/DDBJ whole genome shotgun (WGS) entry which is preliminary data.</text>
</comment>